<keyword evidence="2" id="KW-1185">Reference proteome</keyword>
<dbReference type="AlphaFoldDB" id="A0A9N9I1L9"/>
<proteinExistence type="predicted"/>
<dbReference type="EMBL" id="CAJVQA010012519">
    <property type="protein sequence ID" value="CAG8717281.1"/>
    <property type="molecule type" value="Genomic_DNA"/>
</dbReference>
<accession>A0A9N9I1L9</accession>
<evidence type="ECO:0000313" key="1">
    <source>
        <dbReference type="EMBL" id="CAG8717281.1"/>
    </source>
</evidence>
<evidence type="ECO:0000313" key="2">
    <source>
        <dbReference type="Proteomes" id="UP000789759"/>
    </source>
</evidence>
<gene>
    <name evidence="1" type="ORF">CPELLU_LOCUS12679</name>
</gene>
<protein>
    <submittedName>
        <fullName evidence="1">7025_t:CDS:1</fullName>
    </submittedName>
</protein>
<sequence>YISKDKPFYVSLHSNTKQMHNYSNEINNINDQGMIPNLNNNIDYQETISNSSNNINNQKIIPNSKANEDIIVNSQIKTALETFIQNYRKTSSSQCRTKWLTKVKKKGAFPVRQSLNELENADP</sequence>
<reference evidence="1" key="1">
    <citation type="submission" date="2021-06" db="EMBL/GenBank/DDBJ databases">
        <authorList>
            <person name="Kallberg Y."/>
            <person name="Tangrot J."/>
            <person name="Rosling A."/>
        </authorList>
    </citation>
    <scope>NUCLEOTIDE SEQUENCE</scope>
    <source>
        <strain evidence="1">FL966</strain>
    </source>
</reference>
<organism evidence="1 2">
    <name type="scientific">Cetraspora pellucida</name>
    <dbReference type="NCBI Taxonomy" id="1433469"/>
    <lineage>
        <taxon>Eukaryota</taxon>
        <taxon>Fungi</taxon>
        <taxon>Fungi incertae sedis</taxon>
        <taxon>Mucoromycota</taxon>
        <taxon>Glomeromycotina</taxon>
        <taxon>Glomeromycetes</taxon>
        <taxon>Diversisporales</taxon>
        <taxon>Gigasporaceae</taxon>
        <taxon>Cetraspora</taxon>
    </lineage>
</organism>
<feature type="non-terminal residue" evidence="1">
    <location>
        <position position="123"/>
    </location>
</feature>
<name>A0A9N9I1L9_9GLOM</name>
<dbReference type="OrthoDB" id="10527419at2759"/>
<dbReference type="Proteomes" id="UP000789759">
    <property type="component" value="Unassembled WGS sequence"/>
</dbReference>
<comment type="caution">
    <text evidence="1">The sequence shown here is derived from an EMBL/GenBank/DDBJ whole genome shotgun (WGS) entry which is preliminary data.</text>
</comment>